<comment type="similarity">
    <text evidence="2">Belongs to the FAM20 family.</text>
</comment>
<evidence type="ECO:0000256" key="7">
    <source>
        <dbReference type="PIRSR" id="PIRSR624869-2"/>
    </source>
</evidence>
<feature type="active site" evidence="6">
    <location>
        <position position="323"/>
    </location>
</feature>
<name>A0A7I8VLU4_9ANNE</name>
<dbReference type="OrthoDB" id="8583677at2759"/>
<dbReference type="GO" id="GO:0005524">
    <property type="term" value="F:ATP binding"/>
    <property type="evidence" value="ECO:0007669"/>
    <property type="project" value="UniProtKB-KW"/>
</dbReference>
<feature type="binding site" evidence="7">
    <location>
        <position position="155"/>
    </location>
    <ligand>
        <name>ATP</name>
        <dbReference type="ChEBI" id="CHEBI:30616"/>
    </ligand>
</feature>
<keyword evidence="8" id="KW-0464">Manganese</keyword>
<keyword evidence="9" id="KW-0472">Membrane</keyword>
<comment type="caution">
    <text evidence="11">The sequence shown here is derived from an EMBL/GenBank/DDBJ whole genome shotgun (WGS) entry which is preliminary data.</text>
</comment>
<keyword evidence="9" id="KW-0812">Transmembrane</keyword>
<feature type="binding site" evidence="7">
    <location>
        <begin position="255"/>
        <end position="258"/>
    </location>
    <ligand>
        <name>ATP</name>
        <dbReference type="ChEBI" id="CHEBI:30616"/>
    </ligand>
</feature>
<keyword evidence="9" id="KW-1133">Transmembrane helix</keyword>
<feature type="binding site" evidence="8">
    <location>
        <position position="342"/>
    </location>
    <ligand>
        <name>Mn(2+)</name>
        <dbReference type="ChEBI" id="CHEBI:29035"/>
    </ligand>
</feature>
<feature type="domain" description="FAM20 C-terminal" evidence="10">
    <location>
        <begin position="220"/>
        <end position="431"/>
    </location>
</feature>
<feature type="binding site" evidence="7">
    <location>
        <position position="342"/>
    </location>
    <ligand>
        <name>ATP</name>
        <dbReference type="ChEBI" id="CHEBI:30616"/>
    </ligand>
</feature>
<comment type="cofactor">
    <cofactor evidence="8">
        <name>Mn(2+)</name>
        <dbReference type="ChEBI" id="CHEBI:29035"/>
    </cofactor>
</comment>
<evidence type="ECO:0000256" key="3">
    <source>
        <dbReference type="ARBA" id="ARBA00023034"/>
    </source>
</evidence>
<dbReference type="EMBL" id="CAJFCJ010000006">
    <property type="protein sequence ID" value="CAD5116676.1"/>
    <property type="molecule type" value="Genomic_DNA"/>
</dbReference>
<keyword evidence="8" id="KW-0479">Metal-binding</keyword>
<keyword evidence="4" id="KW-1015">Disulfide bond</keyword>
<protein>
    <submittedName>
        <fullName evidence="11">DgyrCDS5542</fullName>
    </submittedName>
</protein>
<dbReference type="GO" id="GO:0005794">
    <property type="term" value="C:Golgi apparatus"/>
    <property type="evidence" value="ECO:0007669"/>
    <property type="project" value="UniProtKB-SubCell"/>
</dbReference>
<feature type="transmembrane region" description="Helical" evidence="9">
    <location>
        <begin position="7"/>
        <end position="26"/>
    </location>
</feature>
<dbReference type="Pfam" id="PF06702">
    <property type="entry name" value="Fam20C"/>
    <property type="match status" value="1"/>
</dbReference>
<evidence type="ECO:0000313" key="11">
    <source>
        <dbReference type="EMBL" id="CAD5116676.1"/>
    </source>
</evidence>
<feature type="binding site" evidence="8">
    <location>
        <position position="174"/>
    </location>
    <ligand>
        <name>Mn(2+)</name>
        <dbReference type="ChEBI" id="CHEBI:29035"/>
    </ligand>
</feature>
<keyword evidence="5" id="KW-0325">Glycoprotein</keyword>
<evidence type="ECO:0000256" key="5">
    <source>
        <dbReference type="ARBA" id="ARBA00023180"/>
    </source>
</evidence>
<evidence type="ECO:0000256" key="4">
    <source>
        <dbReference type="ARBA" id="ARBA00023157"/>
    </source>
</evidence>
<evidence type="ECO:0000259" key="10">
    <source>
        <dbReference type="Pfam" id="PF06702"/>
    </source>
</evidence>
<dbReference type="Proteomes" id="UP000549394">
    <property type="component" value="Unassembled WGS sequence"/>
</dbReference>
<keyword evidence="12" id="KW-1185">Reference proteome</keyword>
<keyword evidence="7" id="KW-0547">Nucleotide-binding</keyword>
<keyword evidence="3" id="KW-0333">Golgi apparatus</keyword>
<evidence type="ECO:0000313" key="12">
    <source>
        <dbReference type="Proteomes" id="UP000549394"/>
    </source>
</evidence>
<keyword evidence="7" id="KW-0067">ATP-binding</keyword>
<evidence type="ECO:0000256" key="8">
    <source>
        <dbReference type="PIRSR" id="PIRSR624869-3"/>
    </source>
</evidence>
<accession>A0A7I8VLU4</accession>
<dbReference type="PANTHER" id="PTHR12450:SF14">
    <property type="entry name" value="GLYCOSAMINOGLYCAN XYLOSYLKINASE"/>
    <property type="match status" value="1"/>
</dbReference>
<dbReference type="InterPro" id="IPR024869">
    <property type="entry name" value="FAM20"/>
</dbReference>
<sequence>MRRRHKHLIFVICTLFSIGYISFRILSGNDQTEWTDEVENSPKKITEASEYYEDVNFIKEHRPRFETPGNDRQKRISSLLEKYSIDWRSPIQENIWHVAEKWVSARKLYPESSPLISSVLRYLSSAPIVKADFGYGGTQLKITLLLEGGQLAVFKPRWYPRDFLVTGEPYAGRDRHNAEVAAFHLNRLLNFSRVPIVVGRTIDLRNEIKSVATPRLINTFFTREGNLCFYGKCLYCKGPDDGVCAQGDKLEGVVILWLPKKLTLEKWKHPWRRSYKEGRRMRWETDDSYCRTFVKNTSPYDKPPRLLDIMDTCILDFLVGNADRHRYETFKNINNSMLIILDNGKSFGNPFEDELSILAPFTQCCLLRRSTYERLQMLTDGVLSEVLKTVMELEPLAPVLTQPHLLALDRRLKVVMDKAHWCMKQYGEMNILVDE</sequence>
<evidence type="ECO:0000256" key="6">
    <source>
        <dbReference type="PIRSR" id="PIRSR624869-1"/>
    </source>
</evidence>
<dbReference type="InterPro" id="IPR009581">
    <property type="entry name" value="FAM20_C"/>
</dbReference>
<gene>
    <name evidence="11" type="ORF">DGYR_LOCUS5277</name>
</gene>
<feature type="binding site" evidence="7">
    <location>
        <position position="328"/>
    </location>
    <ligand>
        <name>ATP</name>
        <dbReference type="ChEBI" id="CHEBI:30616"/>
    </ligand>
</feature>
<evidence type="ECO:0000256" key="2">
    <source>
        <dbReference type="ARBA" id="ARBA00006557"/>
    </source>
</evidence>
<dbReference type="GO" id="GO:0046872">
    <property type="term" value="F:metal ion binding"/>
    <property type="evidence" value="ECO:0007669"/>
    <property type="project" value="UniProtKB-KW"/>
</dbReference>
<reference evidence="11 12" key="1">
    <citation type="submission" date="2020-08" db="EMBL/GenBank/DDBJ databases">
        <authorList>
            <person name="Hejnol A."/>
        </authorList>
    </citation>
    <scope>NUCLEOTIDE SEQUENCE [LARGE SCALE GENOMIC DNA]</scope>
</reference>
<feature type="binding site" evidence="7">
    <location>
        <position position="139"/>
    </location>
    <ligand>
        <name>ATP</name>
        <dbReference type="ChEBI" id="CHEBI:30616"/>
    </ligand>
</feature>
<dbReference type="AlphaFoldDB" id="A0A7I8VLU4"/>
<comment type="subcellular location">
    <subcellularLocation>
        <location evidence="1">Golgi apparatus</location>
    </subcellularLocation>
</comment>
<organism evidence="11 12">
    <name type="scientific">Dimorphilus gyrociliatus</name>
    <dbReference type="NCBI Taxonomy" id="2664684"/>
    <lineage>
        <taxon>Eukaryota</taxon>
        <taxon>Metazoa</taxon>
        <taxon>Spiralia</taxon>
        <taxon>Lophotrochozoa</taxon>
        <taxon>Annelida</taxon>
        <taxon>Polychaeta</taxon>
        <taxon>Polychaeta incertae sedis</taxon>
        <taxon>Dinophilidae</taxon>
        <taxon>Dimorphilus</taxon>
    </lineage>
</organism>
<proteinExistence type="inferred from homology"/>
<dbReference type="GO" id="GO:0016773">
    <property type="term" value="F:phosphotransferase activity, alcohol group as acceptor"/>
    <property type="evidence" value="ECO:0007669"/>
    <property type="project" value="TreeGrafter"/>
</dbReference>
<evidence type="ECO:0000256" key="9">
    <source>
        <dbReference type="SAM" id="Phobius"/>
    </source>
</evidence>
<dbReference type="PANTHER" id="PTHR12450">
    <property type="entry name" value="DENTIN MATRIX PROTEIN 4 PROTEIN FAM20"/>
    <property type="match status" value="1"/>
</dbReference>
<evidence type="ECO:0000256" key="1">
    <source>
        <dbReference type="ARBA" id="ARBA00004555"/>
    </source>
</evidence>